<dbReference type="PANTHER" id="PTHR21177">
    <property type="entry name" value="IP06524P-RELATED"/>
    <property type="match status" value="1"/>
</dbReference>
<feature type="signal peptide" evidence="1">
    <location>
        <begin position="1"/>
        <end position="18"/>
    </location>
</feature>
<feature type="chain" id="PRO_5011978824" evidence="1">
    <location>
        <begin position="19"/>
        <end position="193"/>
    </location>
</feature>
<evidence type="ECO:0000256" key="1">
    <source>
        <dbReference type="SAM" id="SignalP"/>
    </source>
</evidence>
<sequence>MYYIGALLVLIAVTGALGQDFGYPGESEEDKAMRNSQNRKPLFVPGRCLDNEYLYPGDHADEWVCDCKPGYVYYPDDSKCYLVYRQGPCPQNQMLILRRGQVMPECTTNPCREDGKVRFQNACYELHTAGPCRLPELSNVVGVNVTTLDIQCQKLSVDLPSRFTEEEMKQYEVQGEVPLCAKGSKRQMNGTCQ</sequence>
<evidence type="ECO:0000259" key="2">
    <source>
        <dbReference type="Pfam" id="PF16033"/>
    </source>
</evidence>
<reference evidence="3" key="1">
    <citation type="submission" date="2016-12" db="EMBL/GenBank/DDBJ databases">
        <title>An insight into the sialome and mialome of the sand fly, Nyssomyia neivai.</title>
        <authorList>
            <person name="Sebastian V."/>
            <person name="Goulart T.M."/>
            <person name="Oliveira W."/>
            <person name="Calvo E."/>
            <person name="Oliveira L.F."/>
            <person name="Pinto M.C."/>
            <person name="Rosselino A.M."/>
            <person name="Ribeiro J.M."/>
        </authorList>
    </citation>
    <scope>NUCLEOTIDE SEQUENCE</scope>
</reference>
<keyword evidence="1" id="KW-0732">Signal</keyword>
<evidence type="ECO:0000313" key="3">
    <source>
        <dbReference type="EMBL" id="JAV08148.1"/>
    </source>
</evidence>
<dbReference type="AlphaFoldDB" id="A0A1L8DNV1"/>
<dbReference type="PANTHER" id="PTHR21177:SF4">
    <property type="entry name" value="IP06524P"/>
    <property type="match status" value="1"/>
</dbReference>
<accession>A0A1L8DNV1</accession>
<dbReference type="Pfam" id="PF16033">
    <property type="entry name" value="DUF4789"/>
    <property type="match status" value="1"/>
</dbReference>
<feature type="domain" description="DUF4789" evidence="2">
    <location>
        <begin position="47"/>
        <end position="132"/>
    </location>
</feature>
<organism evidence="3">
    <name type="scientific">Nyssomyia neivai</name>
    <dbReference type="NCBI Taxonomy" id="330878"/>
    <lineage>
        <taxon>Eukaryota</taxon>
        <taxon>Metazoa</taxon>
        <taxon>Ecdysozoa</taxon>
        <taxon>Arthropoda</taxon>
        <taxon>Hexapoda</taxon>
        <taxon>Insecta</taxon>
        <taxon>Pterygota</taxon>
        <taxon>Neoptera</taxon>
        <taxon>Endopterygota</taxon>
        <taxon>Diptera</taxon>
        <taxon>Nematocera</taxon>
        <taxon>Psychodoidea</taxon>
        <taxon>Psychodidae</taxon>
        <taxon>Nyssomyia</taxon>
    </lineage>
</organism>
<dbReference type="InterPro" id="IPR031993">
    <property type="entry name" value="DUF4789"/>
</dbReference>
<protein>
    <submittedName>
        <fullName evidence="3">Putative conserved secreted protein</fullName>
    </submittedName>
</protein>
<name>A0A1L8DNV1_9DIPT</name>
<proteinExistence type="predicted"/>
<dbReference type="EMBL" id="GFDF01005936">
    <property type="protein sequence ID" value="JAV08148.1"/>
    <property type="molecule type" value="Transcribed_RNA"/>
</dbReference>